<organism evidence="3 4">
    <name type="scientific">Paragonimus skrjabini miyazakii</name>
    <dbReference type="NCBI Taxonomy" id="59628"/>
    <lineage>
        <taxon>Eukaryota</taxon>
        <taxon>Metazoa</taxon>
        <taxon>Spiralia</taxon>
        <taxon>Lophotrochozoa</taxon>
        <taxon>Platyhelminthes</taxon>
        <taxon>Trematoda</taxon>
        <taxon>Digenea</taxon>
        <taxon>Plagiorchiida</taxon>
        <taxon>Troglotremata</taxon>
        <taxon>Troglotrematidae</taxon>
        <taxon>Paragonimus</taxon>
    </lineage>
</organism>
<dbReference type="Gene3D" id="3.30.1140.40">
    <property type="entry name" value="Tctex-1"/>
    <property type="match status" value="1"/>
</dbReference>
<dbReference type="AlphaFoldDB" id="A0A8S9Z740"/>
<dbReference type="GO" id="GO:0007018">
    <property type="term" value="P:microtubule-based movement"/>
    <property type="evidence" value="ECO:0007669"/>
    <property type="project" value="TreeGrafter"/>
</dbReference>
<dbReference type="CDD" id="cd21451">
    <property type="entry name" value="DLC-like_TCTEX1D"/>
    <property type="match status" value="1"/>
</dbReference>
<gene>
    <name evidence="3" type="ORF">EG68_01496</name>
</gene>
<dbReference type="Pfam" id="PF03645">
    <property type="entry name" value="Tctex-1"/>
    <property type="match status" value="1"/>
</dbReference>
<dbReference type="GO" id="GO:0005737">
    <property type="term" value="C:cytoplasm"/>
    <property type="evidence" value="ECO:0007669"/>
    <property type="project" value="TreeGrafter"/>
</dbReference>
<keyword evidence="4" id="KW-1185">Reference proteome</keyword>
<reference evidence="3" key="1">
    <citation type="submission" date="2019-07" db="EMBL/GenBank/DDBJ databases">
        <title>Annotation for the trematode Paragonimus miyazaki's.</title>
        <authorList>
            <person name="Choi Y.-J."/>
        </authorList>
    </citation>
    <scope>NUCLEOTIDE SEQUENCE</scope>
    <source>
        <strain evidence="3">Japan</strain>
    </source>
</reference>
<dbReference type="InterPro" id="IPR038586">
    <property type="entry name" value="Tctex-1-like_sf"/>
</dbReference>
<proteinExistence type="inferred from homology"/>
<comment type="similarity">
    <text evidence="1">Belongs to the dynein light chain Tctex-type family.</text>
</comment>
<dbReference type="InterPro" id="IPR005334">
    <property type="entry name" value="Tctex-1-like"/>
</dbReference>
<dbReference type="OrthoDB" id="10248487at2759"/>
<dbReference type="PANTHER" id="PTHR21255">
    <property type="entry name" value="T-COMPLEX-ASSOCIATED-TESTIS-EXPRESSED 1/ DYNEIN LIGHT CHAIN"/>
    <property type="match status" value="1"/>
</dbReference>
<evidence type="ECO:0000256" key="2">
    <source>
        <dbReference type="SAM" id="MobiDB-lite"/>
    </source>
</evidence>
<dbReference type="Proteomes" id="UP000822476">
    <property type="component" value="Unassembled WGS sequence"/>
</dbReference>
<accession>A0A8S9Z740</accession>
<feature type="region of interest" description="Disordered" evidence="2">
    <location>
        <begin position="1"/>
        <end position="40"/>
    </location>
</feature>
<evidence type="ECO:0000313" key="3">
    <source>
        <dbReference type="EMBL" id="KAF7261346.1"/>
    </source>
</evidence>
<name>A0A8S9Z740_9TREM</name>
<dbReference type="GO" id="GO:0045505">
    <property type="term" value="F:dynein intermediate chain binding"/>
    <property type="evidence" value="ECO:0007669"/>
    <property type="project" value="TreeGrafter"/>
</dbReference>
<dbReference type="EMBL" id="JTDE01000411">
    <property type="protein sequence ID" value="KAF7261346.1"/>
    <property type="molecule type" value="Genomic_DNA"/>
</dbReference>
<comment type="caution">
    <text evidence="3">The sequence shown here is derived from an EMBL/GenBank/DDBJ whole genome shotgun (WGS) entry which is preliminary data.</text>
</comment>
<evidence type="ECO:0000256" key="1">
    <source>
        <dbReference type="ARBA" id="ARBA00005361"/>
    </source>
</evidence>
<evidence type="ECO:0000313" key="4">
    <source>
        <dbReference type="Proteomes" id="UP000822476"/>
    </source>
</evidence>
<sequence>MTLTASQCTTELGGTSQPKSPRASHSNPNIRNADQPQMSSSRLRLISLAQGVKRLSIGKGTKHDIQPKFSGRSRQSQSLCASLSPAPNVSLSDDQSIAMCAPRHLTESGRQLTFCESASVVTPFRKSGQITPSSSKPGISILGIFAAKKMTHKFLAALTEGGLRSHRQSRLSKLSTSLSSASFSLRIRPPTYQLGPSYVFQPLALQPQLESLLEVRALAQSAQEYNPVRAASLCKNLVNEIKMIMRSSGPDRYRYIVFCVVRQRAKQMTAFSSRVLWNADTDRSLSAECLTQTLHVTCIVYAVYKE</sequence>
<dbReference type="PANTHER" id="PTHR21255:SF27">
    <property type="entry name" value="DYNEIN LIGHT CHAIN TCTEX-TYPE PROTEIN 2"/>
    <property type="match status" value="1"/>
</dbReference>
<dbReference type="GO" id="GO:0005868">
    <property type="term" value="C:cytoplasmic dynein complex"/>
    <property type="evidence" value="ECO:0007669"/>
    <property type="project" value="TreeGrafter"/>
</dbReference>
<protein>
    <submittedName>
        <fullName evidence="3">Uncharacterized protein</fullName>
    </submittedName>
</protein>